<protein>
    <submittedName>
        <fullName evidence="1">Uncharacterized protein</fullName>
    </submittedName>
</protein>
<comment type="caution">
    <text evidence="1">The sequence shown here is derived from an EMBL/GenBank/DDBJ whole genome shotgun (WGS) entry which is preliminary data.</text>
</comment>
<evidence type="ECO:0000313" key="1">
    <source>
        <dbReference type="EMBL" id="GAA0487269.1"/>
    </source>
</evidence>
<accession>A0ABN1AZL7</accession>
<keyword evidence="2" id="KW-1185">Reference proteome</keyword>
<sequence length="86" mass="8552">METSVPAAAGAAATSSAAARVASAMACARLEALSARAWCTLSGADPSGAPASVDREAAGACCPTVSRLLRAIELSLSRDEAAAFRR</sequence>
<dbReference type="EMBL" id="BAAAHB010000097">
    <property type="protein sequence ID" value="GAA0487269.1"/>
    <property type="molecule type" value="Genomic_DNA"/>
</dbReference>
<proteinExistence type="predicted"/>
<dbReference type="Proteomes" id="UP001499895">
    <property type="component" value="Unassembled WGS sequence"/>
</dbReference>
<reference evidence="1 2" key="1">
    <citation type="journal article" date="2019" name="Int. J. Syst. Evol. Microbiol.">
        <title>The Global Catalogue of Microorganisms (GCM) 10K type strain sequencing project: providing services to taxonomists for standard genome sequencing and annotation.</title>
        <authorList>
            <consortium name="The Broad Institute Genomics Platform"/>
            <consortium name="The Broad Institute Genome Sequencing Center for Infectious Disease"/>
            <person name="Wu L."/>
            <person name="Ma J."/>
        </authorList>
    </citation>
    <scope>NUCLEOTIDE SEQUENCE [LARGE SCALE GENOMIC DNA]</scope>
    <source>
        <strain evidence="1 2">JCM 10649</strain>
    </source>
</reference>
<evidence type="ECO:0000313" key="2">
    <source>
        <dbReference type="Proteomes" id="UP001499895"/>
    </source>
</evidence>
<gene>
    <name evidence="1" type="ORF">GCM10009544_55730</name>
</gene>
<organism evidence="1 2">
    <name type="scientific">Streptomyces stramineus</name>
    <dbReference type="NCBI Taxonomy" id="173861"/>
    <lineage>
        <taxon>Bacteria</taxon>
        <taxon>Bacillati</taxon>
        <taxon>Actinomycetota</taxon>
        <taxon>Actinomycetes</taxon>
        <taxon>Kitasatosporales</taxon>
        <taxon>Streptomycetaceae</taxon>
        <taxon>Streptomyces</taxon>
    </lineage>
</organism>
<name>A0ABN1AZL7_9ACTN</name>